<protein>
    <submittedName>
        <fullName evidence="1">Uncharacterized protein</fullName>
    </submittedName>
</protein>
<accession>A0A9D2HK63</accession>
<organism evidence="1 2">
    <name type="scientific">Candidatus Lachnoclostridium stercoravium</name>
    <dbReference type="NCBI Taxonomy" id="2838633"/>
    <lineage>
        <taxon>Bacteria</taxon>
        <taxon>Bacillati</taxon>
        <taxon>Bacillota</taxon>
        <taxon>Clostridia</taxon>
        <taxon>Lachnospirales</taxon>
        <taxon>Lachnospiraceae</taxon>
    </lineage>
</organism>
<dbReference type="EMBL" id="DWZA01000078">
    <property type="protein sequence ID" value="HJA71713.1"/>
    <property type="molecule type" value="Genomic_DNA"/>
</dbReference>
<dbReference type="AlphaFoldDB" id="A0A9D2HK63"/>
<proteinExistence type="predicted"/>
<name>A0A9D2HK63_9FIRM</name>
<evidence type="ECO:0000313" key="2">
    <source>
        <dbReference type="Proteomes" id="UP000823900"/>
    </source>
</evidence>
<sequence length="94" mass="10793">MGNWKEDPRLKDLDKKKLDMLEEFSEKVKRAPKNRLLPALLSLNMEAQAKGIVFSDQETEAIVSILSAGMTPQEQKKIDMLKMFSRRLSGRKKS</sequence>
<reference evidence="1" key="2">
    <citation type="submission" date="2021-04" db="EMBL/GenBank/DDBJ databases">
        <authorList>
            <person name="Gilroy R."/>
        </authorList>
    </citation>
    <scope>NUCLEOTIDE SEQUENCE</scope>
    <source>
        <strain evidence="1">CHK178-16964</strain>
    </source>
</reference>
<gene>
    <name evidence="1" type="ORF">IAA07_09085</name>
</gene>
<evidence type="ECO:0000313" key="1">
    <source>
        <dbReference type="EMBL" id="HJA71713.1"/>
    </source>
</evidence>
<dbReference type="Proteomes" id="UP000823900">
    <property type="component" value="Unassembled WGS sequence"/>
</dbReference>
<reference evidence="1" key="1">
    <citation type="journal article" date="2021" name="PeerJ">
        <title>Extensive microbial diversity within the chicken gut microbiome revealed by metagenomics and culture.</title>
        <authorList>
            <person name="Gilroy R."/>
            <person name="Ravi A."/>
            <person name="Getino M."/>
            <person name="Pursley I."/>
            <person name="Horton D.L."/>
            <person name="Alikhan N.F."/>
            <person name="Baker D."/>
            <person name="Gharbi K."/>
            <person name="Hall N."/>
            <person name="Watson M."/>
            <person name="Adriaenssens E.M."/>
            <person name="Foster-Nyarko E."/>
            <person name="Jarju S."/>
            <person name="Secka A."/>
            <person name="Antonio M."/>
            <person name="Oren A."/>
            <person name="Chaudhuri R.R."/>
            <person name="La Ragione R."/>
            <person name="Hildebrand F."/>
            <person name="Pallen M.J."/>
        </authorList>
    </citation>
    <scope>NUCLEOTIDE SEQUENCE</scope>
    <source>
        <strain evidence="1">CHK178-16964</strain>
    </source>
</reference>
<comment type="caution">
    <text evidence="1">The sequence shown here is derived from an EMBL/GenBank/DDBJ whole genome shotgun (WGS) entry which is preliminary data.</text>
</comment>